<dbReference type="PIRSF" id="PIRSF000439">
    <property type="entry name" value="Oat_ACAT_DAG_ARE"/>
    <property type="match status" value="1"/>
</dbReference>
<organism evidence="8 9">
    <name type="scientific">Polyplax serrata</name>
    <name type="common">Common mouse louse</name>
    <dbReference type="NCBI Taxonomy" id="468196"/>
    <lineage>
        <taxon>Eukaryota</taxon>
        <taxon>Metazoa</taxon>
        <taxon>Ecdysozoa</taxon>
        <taxon>Arthropoda</taxon>
        <taxon>Hexapoda</taxon>
        <taxon>Insecta</taxon>
        <taxon>Pterygota</taxon>
        <taxon>Neoptera</taxon>
        <taxon>Paraneoptera</taxon>
        <taxon>Psocodea</taxon>
        <taxon>Troctomorpha</taxon>
        <taxon>Phthiraptera</taxon>
        <taxon>Anoplura</taxon>
        <taxon>Polyplacidae</taxon>
        <taxon>Polyplax</taxon>
    </lineage>
</organism>
<name>A0ABR1AZQ6_POLSC</name>
<dbReference type="InterPro" id="IPR014371">
    <property type="entry name" value="Oat_ACAT_DAG_ARE"/>
</dbReference>
<keyword evidence="4" id="KW-0808">Transferase</keyword>
<evidence type="ECO:0000256" key="1">
    <source>
        <dbReference type="ARBA" id="ARBA00004477"/>
    </source>
</evidence>
<keyword evidence="7" id="KW-1133">Transmembrane helix</keyword>
<evidence type="ECO:0000256" key="3">
    <source>
        <dbReference type="ARBA" id="ARBA00013244"/>
    </source>
</evidence>
<keyword evidence="5" id="KW-0256">Endoplasmic reticulum</keyword>
<dbReference type="Proteomes" id="UP001359485">
    <property type="component" value="Unassembled WGS sequence"/>
</dbReference>
<evidence type="ECO:0000256" key="4">
    <source>
        <dbReference type="ARBA" id="ARBA00022679"/>
    </source>
</evidence>
<evidence type="ECO:0000313" key="8">
    <source>
        <dbReference type="EMBL" id="KAK6632049.1"/>
    </source>
</evidence>
<evidence type="ECO:0000256" key="2">
    <source>
        <dbReference type="ARBA" id="ARBA00005189"/>
    </source>
</evidence>
<accession>A0ABR1AZQ6</accession>
<feature type="transmembrane region" description="Helical" evidence="7">
    <location>
        <begin position="164"/>
        <end position="188"/>
    </location>
</feature>
<comment type="subcellular location">
    <subcellularLocation>
        <location evidence="1">Endoplasmic reticulum membrane</location>
        <topology evidence="1">Multi-pass membrane protein</topology>
    </subcellularLocation>
</comment>
<keyword evidence="6" id="KW-0012">Acyltransferase</keyword>
<evidence type="ECO:0000256" key="7">
    <source>
        <dbReference type="SAM" id="Phobius"/>
    </source>
</evidence>
<keyword evidence="7" id="KW-0472">Membrane</keyword>
<dbReference type="PANTHER" id="PTHR10408:SF7">
    <property type="entry name" value="DIACYLGLYCEROL O-ACYLTRANSFERASE 1"/>
    <property type="match status" value="1"/>
</dbReference>
<keyword evidence="7" id="KW-0812">Transmembrane</keyword>
<dbReference type="EC" id="2.3.1.20" evidence="3"/>
<evidence type="ECO:0000256" key="5">
    <source>
        <dbReference type="ARBA" id="ARBA00022824"/>
    </source>
</evidence>
<protein>
    <recommendedName>
        <fullName evidence="3">diacylglycerol O-acyltransferase</fullName>
        <ecNumber evidence="3">2.3.1.20</ecNumber>
    </recommendedName>
</protein>
<feature type="transmembrane region" description="Helical" evidence="7">
    <location>
        <begin position="137"/>
        <end position="158"/>
    </location>
</feature>
<feature type="transmembrane region" description="Helical" evidence="7">
    <location>
        <begin position="47"/>
        <end position="68"/>
    </location>
</feature>
<gene>
    <name evidence="8" type="ORF">RUM44_007079</name>
</gene>
<reference evidence="8 9" key="1">
    <citation type="submission" date="2023-09" db="EMBL/GenBank/DDBJ databases">
        <title>Genomes of two closely related lineages of the louse Polyplax serrata with different host specificities.</title>
        <authorList>
            <person name="Martinu J."/>
            <person name="Tarabai H."/>
            <person name="Stefka J."/>
            <person name="Hypsa V."/>
        </authorList>
    </citation>
    <scope>NUCLEOTIDE SEQUENCE [LARGE SCALE GENOMIC DNA]</scope>
    <source>
        <strain evidence="8">98ZLc_SE</strain>
    </source>
</reference>
<comment type="caution">
    <text evidence="8">The sequence shown here is derived from an EMBL/GenBank/DDBJ whole genome shotgun (WGS) entry which is preliminary data.</text>
</comment>
<comment type="pathway">
    <text evidence="2">Lipid metabolism.</text>
</comment>
<dbReference type="PANTHER" id="PTHR10408">
    <property type="entry name" value="STEROL O-ACYLTRANSFERASE"/>
    <property type="match status" value="1"/>
</dbReference>
<proteinExistence type="predicted"/>
<keyword evidence="9" id="KW-1185">Reference proteome</keyword>
<dbReference type="EMBL" id="JAWJWF010000005">
    <property type="protein sequence ID" value="KAK6632049.1"/>
    <property type="molecule type" value="Genomic_DNA"/>
</dbReference>
<evidence type="ECO:0000256" key="6">
    <source>
        <dbReference type="ARBA" id="ARBA00023315"/>
    </source>
</evidence>
<feature type="transmembrane region" description="Helical" evidence="7">
    <location>
        <begin position="107"/>
        <end position="125"/>
    </location>
</feature>
<evidence type="ECO:0000313" key="9">
    <source>
        <dbReference type="Proteomes" id="UP001359485"/>
    </source>
</evidence>
<sequence length="305" mass="34870">MSNETDDSLLRLRRCKSVTQAENIQKVEAELRKAQPDRPCHKPRDSLFSWASGFSNFTGFVNWAFLLLSVGGSRLFLENIIKYGIRVDPSQWLIVITGSQEGGPEHLSIMLLLYSLMPVLICYILEKGLSKDIISHASGCFIHIINIVLLILLPMIVIHCRADGFSLIGASSVCFTYCILFLKLWSYIQVNMWCRMKADTKLRTKKRSMSGTTLDSEINGNHVSDDSYEKKLVKYPDNLTLKDLMYFMLAPTLCYELNFPRTCRIRKRFLFKRAVEVLVGFHVLGALFQQWIIPSVKNSLIPFSL</sequence>
<feature type="transmembrane region" description="Helical" evidence="7">
    <location>
        <begin position="274"/>
        <end position="293"/>
    </location>
</feature>